<organism evidence="1 2">
    <name type="scientific">Streptomyces prasinosporus</name>
    <dbReference type="NCBI Taxonomy" id="68256"/>
    <lineage>
        <taxon>Bacteria</taxon>
        <taxon>Bacillati</taxon>
        <taxon>Actinomycetota</taxon>
        <taxon>Actinomycetes</taxon>
        <taxon>Kitasatosporales</taxon>
        <taxon>Streptomycetaceae</taxon>
        <taxon>Streptomyces</taxon>
        <taxon>Streptomyces albogriseolus group</taxon>
    </lineage>
</organism>
<gene>
    <name evidence="1" type="ORF">GCM10019016_049430</name>
</gene>
<evidence type="ECO:0000313" key="2">
    <source>
        <dbReference type="Proteomes" id="UP001501455"/>
    </source>
</evidence>
<proteinExistence type="predicted"/>
<reference evidence="2" key="1">
    <citation type="journal article" date="2019" name="Int. J. Syst. Evol. Microbiol.">
        <title>The Global Catalogue of Microorganisms (GCM) 10K type strain sequencing project: providing services to taxonomists for standard genome sequencing and annotation.</title>
        <authorList>
            <consortium name="The Broad Institute Genomics Platform"/>
            <consortium name="The Broad Institute Genome Sequencing Center for Infectious Disease"/>
            <person name="Wu L."/>
            <person name="Ma J."/>
        </authorList>
    </citation>
    <scope>NUCLEOTIDE SEQUENCE [LARGE SCALE GENOMIC DNA]</scope>
    <source>
        <strain evidence="2">JCM 4816</strain>
    </source>
</reference>
<dbReference type="Proteomes" id="UP001501455">
    <property type="component" value="Unassembled WGS sequence"/>
</dbReference>
<keyword evidence="2" id="KW-1185">Reference proteome</keyword>
<accession>A0ABP6TSU2</accession>
<name>A0ABP6TSU2_9ACTN</name>
<evidence type="ECO:0000313" key="1">
    <source>
        <dbReference type="EMBL" id="GAA3497840.1"/>
    </source>
</evidence>
<sequence length="154" mass="16724">MREMVTGYRRSRRVSLPKLNEIDPPARCPKLFHARKGRLRIALRSGCGDRLIQNEGVRLPPAEAAHRTNPGRRHERPGRTRGPCYTGFLAELLMAWCEDRIGVGPNTASGRLTYPARGRCGSSTRGTAAPCSGHLVESNGRCGGSAASGAERCD</sequence>
<protein>
    <submittedName>
        <fullName evidence="1">Uncharacterized protein</fullName>
    </submittedName>
</protein>
<dbReference type="EMBL" id="BAAAXF010000035">
    <property type="protein sequence ID" value="GAA3497840.1"/>
    <property type="molecule type" value="Genomic_DNA"/>
</dbReference>
<comment type="caution">
    <text evidence="1">The sequence shown here is derived from an EMBL/GenBank/DDBJ whole genome shotgun (WGS) entry which is preliminary data.</text>
</comment>